<sequence length="841" mass="96682">MRDSYCVECGKSFCVEVEEVKHSECEEVLVEDSEVEQEVRRVVEERYLQESISEDNAAQLSVRLSELMQFNTPCGIHCAQDEDSSCEDRTDQDCTFGPASNHQILLAFCKTHNECITSRVIEDRCQPCVHAGMVFYSKIELEKIFQEKIHQIIDNFKQVDKHLIKAKLSDYVLRTSEEVQSIYDSSNFIAEKEGELLPINSSFINPQQWVEPVLKMHQSLKENAGDLEVNTQSLENTFIPEIINRSCEKFQQQIILLKLTESISEIDKNSDDFHQESSEKSSSEEEETHKSNSNKDDTEESKDSPKKGESFQDQENDVVELQNFEQSLEAQKKLDNKEQMRRDSCKSEEDCLRDEIEQDEPKSLEKQISSDESESQQEEFLKNDGPSNLDSCVKDQKLMKVKQDDFEEIKKQRVTTPPEKQEKKLISKIGCESSFKQSNKFNSSSHTESVNKSSSLMTCFKEDSKLNSFLQPLACTMLAFLRVTNEKKVHLYLKSLSDYESKFSIKDLTAALPGYFQGDYVCINDCIYLFGYLKHDRSFNRNIYKIDFSIPEISVEKVQEASKNLCSKLIHKSIIGMHYKGSNLILISGGFDPGSNHMNDKNYCFNPETNELFPCAKLNQSRAHHSLCQLREEIYAIGGIENFEGKTKHVDQVEIISIDHLLDKNQLFNLCTKEHHFSDIAINSGCVSLGDKILVFGGQKSSSKYVKRNGFIYNISGNYWDNTKIITQDMGRKVQLEHSVKFLHSFVVKEKQRVGEEKEQSGYEGMFDMLKTLQSSIEEDVRKQKGSSNLFLQSDEKLFFVGETNQGFPIIYTLTVNKARVNMPQKFEILMENEIIRKGFE</sequence>
<accession>A0AAD2D435</accession>
<dbReference type="EMBL" id="CAMPGE010021483">
    <property type="protein sequence ID" value="CAI2379627.1"/>
    <property type="molecule type" value="Genomic_DNA"/>
</dbReference>
<gene>
    <name evidence="2" type="ORF">ECRASSUSDP1_LOCUS21040</name>
</gene>
<feature type="compositionally biased region" description="Basic and acidic residues" evidence="1">
    <location>
        <begin position="331"/>
        <end position="369"/>
    </location>
</feature>
<comment type="caution">
    <text evidence="2">The sequence shown here is derived from an EMBL/GenBank/DDBJ whole genome shotgun (WGS) entry which is preliminary data.</text>
</comment>
<dbReference type="Gene3D" id="2.120.10.80">
    <property type="entry name" value="Kelch-type beta propeller"/>
    <property type="match status" value="1"/>
</dbReference>
<name>A0AAD2D435_EUPCR</name>
<feature type="region of interest" description="Disordered" evidence="1">
    <location>
        <begin position="331"/>
        <end position="391"/>
    </location>
</feature>
<dbReference type="InterPro" id="IPR015915">
    <property type="entry name" value="Kelch-typ_b-propeller"/>
</dbReference>
<reference evidence="2" key="1">
    <citation type="submission" date="2023-07" db="EMBL/GenBank/DDBJ databases">
        <authorList>
            <consortium name="AG Swart"/>
            <person name="Singh M."/>
            <person name="Singh A."/>
            <person name="Seah K."/>
            <person name="Emmerich C."/>
        </authorList>
    </citation>
    <scope>NUCLEOTIDE SEQUENCE</scope>
    <source>
        <strain evidence="2">DP1</strain>
    </source>
</reference>
<evidence type="ECO:0000313" key="3">
    <source>
        <dbReference type="Proteomes" id="UP001295684"/>
    </source>
</evidence>
<dbReference type="SMART" id="SM00612">
    <property type="entry name" value="Kelch"/>
    <property type="match status" value="1"/>
</dbReference>
<feature type="compositionally biased region" description="Basic and acidic residues" evidence="1">
    <location>
        <begin position="268"/>
        <end position="310"/>
    </location>
</feature>
<dbReference type="AlphaFoldDB" id="A0AAD2D435"/>
<evidence type="ECO:0008006" key="4">
    <source>
        <dbReference type="Google" id="ProtNLM"/>
    </source>
</evidence>
<keyword evidence="3" id="KW-1185">Reference proteome</keyword>
<dbReference type="Proteomes" id="UP001295684">
    <property type="component" value="Unassembled WGS sequence"/>
</dbReference>
<evidence type="ECO:0000256" key="1">
    <source>
        <dbReference type="SAM" id="MobiDB-lite"/>
    </source>
</evidence>
<dbReference type="SUPFAM" id="SSF117281">
    <property type="entry name" value="Kelch motif"/>
    <property type="match status" value="1"/>
</dbReference>
<dbReference type="InterPro" id="IPR052392">
    <property type="entry name" value="Kelch-BTB_domain-containing"/>
</dbReference>
<proteinExistence type="predicted"/>
<feature type="region of interest" description="Disordered" evidence="1">
    <location>
        <begin position="268"/>
        <end position="314"/>
    </location>
</feature>
<dbReference type="PANTHER" id="PTHR46375">
    <property type="entry name" value="KELCH REPEAT AND BTB DOMAIN-CONTAINING PROTEIN 13-RELATED"/>
    <property type="match status" value="1"/>
</dbReference>
<protein>
    <recommendedName>
        <fullName evidence="4">Kelch motif family protein</fullName>
    </recommendedName>
</protein>
<organism evidence="2 3">
    <name type="scientific">Euplotes crassus</name>
    <dbReference type="NCBI Taxonomy" id="5936"/>
    <lineage>
        <taxon>Eukaryota</taxon>
        <taxon>Sar</taxon>
        <taxon>Alveolata</taxon>
        <taxon>Ciliophora</taxon>
        <taxon>Intramacronucleata</taxon>
        <taxon>Spirotrichea</taxon>
        <taxon>Hypotrichia</taxon>
        <taxon>Euplotida</taxon>
        <taxon>Euplotidae</taxon>
        <taxon>Moneuplotes</taxon>
    </lineage>
</organism>
<dbReference type="PANTHER" id="PTHR46375:SF3">
    <property type="entry name" value="KELCH REPEAT AND BTB DOMAIN-CONTAINING PROTEIN 13"/>
    <property type="match status" value="1"/>
</dbReference>
<dbReference type="InterPro" id="IPR006652">
    <property type="entry name" value="Kelch_1"/>
</dbReference>
<evidence type="ECO:0000313" key="2">
    <source>
        <dbReference type="EMBL" id="CAI2379627.1"/>
    </source>
</evidence>